<evidence type="ECO:0000256" key="7">
    <source>
        <dbReference type="ARBA" id="ARBA00023098"/>
    </source>
</evidence>
<evidence type="ECO:0000256" key="2">
    <source>
        <dbReference type="ARBA" id="ARBA00006636"/>
    </source>
</evidence>
<keyword evidence="7 9" id="KW-0443">Lipid metabolism</keyword>
<evidence type="ECO:0000313" key="13">
    <source>
        <dbReference type="Proteomes" id="UP000244441"/>
    </source>
</evidence>
<accession>A0A2S0VLX2</accession>
<dbReference type="GO" id="GO:0016042">
    <property type="term" value="P:lipid catabolic process"/>
    <property type="evidence" value="ECO:0007669"/>
    <property type="project" value="UniProtKB-UniRule"/>
</dbReference>
<dbReference type="GO" id="GO:0016020">
    <property type="term" value="C:membrane"/>
    <property type="evidence" value="ECO:0007669"/>
    <property type="project" value="UniProtKB-SubCell"/>
</dbReference>
<comment type="caution">
    <text evidence="9">Lacks conserved residue(s) required for the propagation of feature annotation.</text>
</comment>
<dbReference type="SUPFAM" id="SSF51206">
    <property type="entry name" value="cAMP-binding domain-like"/>
    <property type="match status" value="1"/>
</dbReference>
<dbReference type="InterPro" id="IPR018488">
    <property type="entry name" value="cNMP-bd_CS"/>
</dbReference>
<feature type="domain" description="Cyclic nucleotide-binding" evidence="10">
    <location>
        <begin position="25"/>
        <end position="128"/>
    </location>
</feature>
<dbReference type="EMBL" id="CP026604">
    <property type="protein sequence ID" value="AWB65211.1"/>
    <property type="molecule type" value="Genomic_DNA"/>
</dbReference>
<dbReference type="Gene3D" id="3.40.1090.10">
    <property type="entry name" value="Cytosolic phospholipase A2 catalytic domain"/>
    <property type="match status" value="1"/>
</dbReference>
<keyword evidence="6" id="KW-1133">Transmembrane helix</keyword>
<evidence type="ECO:0008006" key="14">
    <source>
        <dbReference type="Google" id="ProtNLM"/>
    </source>
</evidence>
<protein>
    <recommendedName>
        <fullName evidence="14">NTE family protein</fullName>
    </recommendedName>
</protein>
<dbReference type="PROSITE" id="PS51635">
    <property type="entry name" value="PNPLA"/>
    <property type="match status" value="1"/>
</dbReference>
<gene>
    <name evidence="12" type="ORF">C2869_01570</name>
</gene>
<dbReference type="InterPro" id="IPR016035">
    <property type="entry name" value="Acyl_Trfase/lysoPLipase"/>
</dbReference>
<dbReference type="Pfam" id="PF01734">
    <property type="entry name" value="Patatin"/>
    <property type="match status" value="1"/>
</dbReference>
<dbReference type="InterPro" id="IPR000595">
    <property type="entry name" value="cNMP-bd_dom"/>
</dbReference>
<dbReference type="KEGG" id="cate:C2869_01570"/>
<evidence type="ECO:0000256" key="9">
    <source>
        <dbReference type="PROSITE-ProRule" id="PRU01161"/>
    </source>
</evidence>
<sequence length="604" mass="66321">MDLLSMSTQPIDKHRLLHALQNSLIFGELPPSLIEDLAQKMQIFAIAGGETLYQQGQPSDSLAIVISGRFKVQQTDNNGEVTHLGEVHSGRCVGELGLILNQARAANVIASRDSSVASLSKTDFERLLCAHPIEFNRAITRRVYEFSLHHNQRPPSIGATNFALVPLTAGLNIKALANKLAKQMAQNGLVHYFSAEEGQDFHSVDGACIHSSHRFNDLEQTHDYLLLETEYQLSAWFLLAIRQADHIILVADSTTTPQQLTLADDILTVIQTSDVKQSLVLLHDETAEHANVDRHWPQIFKLDGIYPIRLNKEAEIARLVRFLTGTAIGLVLGGGGARGLAHVGVIQALEEANIPIDIICGNSMGALIGAQYALSTPSSELISSTRKLISGGERPTLPIFSLLAGKKIKAGLQQMFGDLEINSLWQPFFAVSCNLSKAKIHTHDSGPVWHAILASNSPAGILPPVIQNGELFVDAALLDNVPVKPMRDKLGFGTLIAVDVDVQEELKIANEINTFSPWRTLAQYFNKKRNSQLPNIMEILQRSGHLGGLAKRETSIAMADYYLQPPVSQFRLMAYNKGRRIADAGYQYAKQHIADIKNTISKKS</sequence>
<feature type="active site" description="Proton acceptor" evidence="9">
    <location>
        <position position="474"/>
    </location>
</feature>
<dbReference type="SUPFAM" id="SSF52151">
    <property type="entry name" value="FabD/lysophospholipase-like"/>
    <property type="match status" value="1"/>
</dbReference>
<comment type="subcellular location">
    <subcellularLocation>
        <location evidence="1">Membrane</location>
    </subcellularLocation>
</comment>
<dbReference type="SMART" id="SM00100">
    <property type="entry name" value="cNMP"/>
    <property type="match status" value="1"/>
</dbReference>
<evidence type="ECO:0000313" key="12">
    <source>
        <dbReference type="EMBL" id="AWB65211.1"/>
    </source>
</evidence>
<feature type="active site" description="Nucleophile" evidence="9">
    <location>
        <position position="363"/>
    </location>
</feature>
<name>A0A2S0VLX2_9ALTE</name>
<dbReference type="CDD" id="cd00038">
    <property type="entry name" value="CAP_ED"/>
    <property type="match status" value="1"/>
</dbReference>
<comment type="similarity">
    <text evidence="2">Belongs to the NTE family.</text>
</comment>
<dbReference type="InterPro" id="IPR056556">
    <property type="entry name" value="NTE1_P-loop_dom"/>
</dbReference>
<feature type="domain" description="PNPLA" evidence="11">
    <location>
        <begin position="330"/>
        <end position="487"/>
    </location>
</feature>
<dbReference type="PANTHER" id="PTHR14226">
    <property type="entry name" value="NEUROPATHY TARGET ESTERASE/SWISS CHEESE D.MELANOGASTER"/>
    <property type="match status" value="1"/>
</dbReference>
<dbReference type="GO" id="GO:0004622">
    <property type="term" value="F:phosphatidylcholine lysophospholipase activity"/>
    <property type="evidence" value="ECO:0007669"/>
    <property type="project" value="UniProtKB-ARBA"/>
</dbReference>
<evidence type="ECO:0000256" key="5">
    <source>
        <dbReference type="ARBA" id="ARBA00022963"/>
    </source>
</evidence>
<evidence type="ECO:0000259" key="11">
    <source>
        <dbReference type="PROSITE" id="PS51635"/>
    </source>
</evidence>
<dbReference type="Gene3D" id="2.60.120.10">
    <property type="entry name" value="Jelly Rolls"/>
    <property type="match status" value="1"/>
</dbReference>
<evidence type="ECO:0000256" key="1">
    <source>
        <dbReference type="ARBA" id="ARBA00004370"/>
    </source>
</evidence>
<evidence type="ECO:0000259" key="10">
    <source>
        <dbReference type="PROSITE" id="PS50042"/>
    </source>
</evidence>
<evidence type="ECO:0000256" key="4">
    <source>
        <dbReference type="ARBA" id="ARBA00022801"/>
    </source>
</evidence>
<dbReference type="Pfam" id="PF24179">
    <property type="entry name" value="NTE_Ploop"/>
    <property type="match status" value="1"/>
</dbReference>
<dbReference type="InterPro" id="IPR002641">
    <property type="entry name" value="PNPLA_dom"/>
</dbReference>
<dbReference type="AlphaFoldDB" id="A0A2S0VLX2"/>
<proteinExistence type="inferred from homology"/>
<keyword evidence="4 9" id="KW-0378">Hydrolase</keyword>
<keyword evidence="13" id="KW-1185">Reference proteome</keyword>
<organism evidence="12 13">
    <name type="scientific">Saccharobesus litoralis</name>
    <dbReference type="NCBI Taxonomy" id="2172099"/>
    <lineage>
        <taxon>Bacteria</taxon>
        <taxon>Pseudomonadati</taxon>
        <taxon>Pseudomonadota</taxon>
        <taxon>Gammaproteobacteria</taxon>
        <taxon>Alteromonadales</taxon>
        <taxon>Alteromonadaceae</taxon>
        <taxon>Saccharobesus</taxon>
    </lineage>
</organism>
<dbReference type="InterPro" id="IPR014710">
    <property type="entry name" value="RmlC-like_jellyroll"/>
</dbReference>
<evidence type="ECO:0000256" key="8">
    <source>
        <dbReference type="ARBA" id="ARBA00023136"/>
    </source>
</evidence>
<evidence type="ECO:0000256" key="6">
    <source>
        <dbReference type="ARBA" id="ARBA00022989"/>
    </source>
</evidence>
<dbReference type="PANTHER" id="PTHR14226:SF29">
    <property type="entry name" value="NEUROPATHY TARGET ESTERASE SWS"/>
    <property type="match status" value="1"/>
</dbReference>
<feature type="short sequence motif" description="GXGXXG" evidence="9">
    <location>
        <begin position="334"/>
        <end position="339"/>
    </location>
</feature>
<dbReference type="PROSITE" id="PS50042">
    <property type="entry name" value="CNMP_BINDING_3"/>
    <property type="match status" value="1"/>
</dbReference>
<dbReference type="InterPro" id="IPR018490">
    <property type="entry name" value="cNMP-bd_dom_sf"/>
</dbReference>
<dbReference type="Pfam" id="PF00027">
    <property type="entry name" value="cNMP_binding"/>
    <property type="match status" value="1"/>
</dbReference>
<dbReference type="Proteomes" id="UP000244441">
    <property type="component" value="Chromosome"/>
</dbReference>
<feature type="short sequence motif" description="GXSXG" evidence="9">
    <location>
        <begin position="361"/>
        <end position="365"/>
    </location>
</feature>
<keyword evidence="3" id="KW-0812">Transmembrane</keyword>
<evidence type="ECO:0000256" key="3">
    <source>
        <dbReference type="ARBA" id="ARBA00022692"/>
    </source>
</evidence>
<dbReference type="PROSITE" id="PS00889">
    <property type="entry name" value="CNMP_BINDING_2"/>
    <property type="match status" value="1"/>
</dbReference>
<reference evidence="12 13" key="1">
    <citation type="submission" date="2018-01" db="EMBL/GenBank/DDBJ databases">
        <title>Genome sequence of a Cantenovulum-like bacteria.</title>
        <authorList>
            <person name="Tan W.R."/>
            <person name="Lau N.-S."/>
            <person name="Go F."/>
            <person name="Amirul A.-A.A."/>
        </authorList>
    </citation>
    <scope>NUCLEOTIDE SEQUENCE [LARGE SCALE GENOMIC DNA]</scope>
    <source>
        <strain evidence="12 13">CCB-QB4</strain>
    </source>
</reference>
<dbReference type="InterPro" id="IPR050301">
    <property type="entry name" value="NTE"/>
</dbReference>
<keyword evidence="8" id="KW-0472">Membrane</keyword>
<keyword evidence="5 9" id="KW-0442">Lipid degradation</keyword>